<dbReference type="Proteomes" id="UP000324705">
    <property type="component" value="Chromosome 7B"/>
</dbReference>
<evidence type="ECO:0000259" key="2">
    <source>
        <dbReference type="Pfam" id="PF24758"/>
    </source>
</evidence>
<dbReference type="InterPro" id="IPR006566">
    <property type="entry name" value="FBD"/>
</dbReference>
<proteinExistence type="predicted"/>
<dbReference type="AlphaFoldDB" id="A0A9R1C2Y5"/>
<dbReference type="Pfam" id="PF08387">
    <property type="entry name" value="FBD"/>
    <property type="match status" value="1"/>
</dbReference>
<dbReference type="InterPro" id="IPR055411">
    <property type="entry name" value="LRR_FXL15/At3g58940/PEG3-like"/>
</dbReference>
<dbReference type="PANTHER" id="PTHR32141:SF144">
    <property type="entry name" value="OS07G0277500 PROTEIN"/>
    <property type="match status" value="1"/>
</dbReference>
<dbReference type="PANTHER" id="PTHR32141">
    <property type="match status" value="1"/>
</dbReference>
<feature type="domain" description="FBD" evidence="1">
    <location>
        <begin position="61"/>
        <end position="100"/>
    </location>
</feature>
<dbReference type="InterPro" id="IPR055302">
    <property type="entry name" value="F-box_dom-containing"/>
</dbReference>
<name>A0A9R1C2Y5_TRITD</name>
<accession>A0A9R1C2Y5</accession>
<gene>
    <name evidence="3" type="ORF">TRITD_7Bv1G147980</name>
</gene>
<dbReference type="Gramene" id="TRITD7Bv1G147980.1">
    <property type="protein sequence ID" value="TRITD7Bv1G147980.1"/>
    <property type="gene ID" value="TRITD7Bv1G147980"/>
</dbReference>
<sequence length="162" mass="18879">MKGLPTLFPTVVHTVKTLSIFVYASNVDMVIDLMSCFPCLEKLYIQQIQSMGKNLWRRKHKSHIRCLDIRLKTIVLENYQGVMSDVNFATFFVLNAKMLELFRFETRGLCGKGFIQRQHRLLQLGKRASRGARFVFKNNTCLRNLEDIKHVRDLSVAHPFEC</sequence>
<organism evidence="3 4">
    <name type="scientific">Triticum turgidum subsp. durum</name>
    <name type="common">Durum wheat</name>
    <name type="synonym">Triticum durum</name>
    <dbReference type="NCBI Taxonomy" id="4567"/>
    <lineage>
        <taxon>Eukaryota</taxon>
        <taxon>Viridiplantae</taxon>
        <taxon>Streptophyta</taxon>
        <taxon>Embryophyta</taxon>
        <taxon>Tracheophyta</taxon>
        <taxon>Spermatophyta</taxon>
        <taxon>Magnoliopsida</taxon>
        <taxon>Liliopsida</taxon>
        <taxon>Poales</taxon>
        <taxon>Poaceae</taxon>
        <taxon>BOP clade</taxon>
        <taxon>Pooideae</taxon>
        <taxon>Triticodae</taxon>
        <taxon>Triticeae</taxon>
        <taxon>Triticinae</taxon>
        <taxon>Triticum</taxon>
    </lineage>
</organism>
<protein>
    <recommendedName>
        <fullName evidence="5">FBD domain-containing protein</fullName>
    </recommendedName>
</protein>
<dbReference type="EMBL" id="LT934124">
    <property type="protein sequence ID" value="VAI89611.1"/>
    <property type="molecule type" value="Genomic_DNA"/>
</dbReference>
<reference evidence="3 4" key="1">
    <citation type="submission" date="2017-09" db="EMBL/GenBank/DDBJ databases">
        <authorList>
            <consortium name="International Durum Wheat Genome Sequencing Consortium (IDWGSC)"/>
            <person name="Milanesi L."/>
        </authorList>
    </citation>
    <scope>NUCLEOTIDE SEQUENCE [LARGE SCALE GENOMIC DNA]</scope>
    <source>
        <strain evidence="4">cv. Svevo</strain>
    </source>
</reference>
<evidence type="ECO:0000313" key="4">
    <source>
        <dbReference type="Proteomes" id="UP000324705"/>
    </source>
</evidence>
<feature type="domain" description="F-box/LRR-repeat protein 15/At3g58940/PEG3-like LRR" evidence="2">
    <location>
        <begin position="9"/>
        <end position="45"/>
    </location>
</feature>
<evidence type="ECO:0000313" key="3">
    <source>
        <dbReference type="EMBL" id="VAI89611.1"/>
    </source>
</evidence>
<dbReference type="Pfam" id="PF24758">
    <property type="entry name" value="LRR_At5g56370"/>
    <property type="match status" value="1"/>
</dbReference>
<evidence type="ECO:0008006" key="5">
    <source>
        <dbReference type="Google" id="ProtNLM"/>
    </source>
</evidence>
<keyword evidence="4" id="KW-1185">Reference proteome</keyword>
<evidence type="ECO:0000259" key="1">
    <source>
        <dbReference type="Pfam" id="PF08387"/>
    </source>
</evidence>